<keyword evidence="1" id="KW-0472">Membrane</keyword>
<sequence>MSLQTDVTLYLVVGLLVCQLIILALLILFCKKYKRLKKTVENYIATDDLERQRRSTDAKEHAKNEYIPNKRDTSTLVRTNSKESIVFVPSPLPNRRSRLEEEGLDVTTTTVVHNEENFGFVNDHFESSPINEVHVGNEIPTIHIEEEQDRQVTDQEEIYENQEFVAMAMDGENQNYRLQVVNDPTFEQSGASSVDEPIYVNREMIELQMHTN</sequence>
<dbReference type="EnsemblMetazoa" id="XM_028657338.1">
    <property type="protein sequence ID" value="XP_028513139.1"/>
    <property type="gene ID" value="LOC110233162"/>
</dbReference>
<dbReference type="OrthoDB" id="10666855at2759"/>
<protein>
    <submittedName>
        <fullName evidence="2">Uncharacterized protein</fullName>
    </submittedName>
</protein>
<dbReference type="GeneID" id="110233162"/>
<dbReference type="RefSeq" id="XP_028513139.1">
    <property type="nucleotide sequence ID" value="XM_028657338.1"/>
</dbReference>
<keyword evidence="1" id="KW-1133">Transmembrane helix</keyword>
<organism evidence="2 3">
    <name type="scientific">Exaiptasia diaphana</name>
    <name type="common">Tropical sea anemone</name>
    <name type="synonym">Aiptasia pulchella</name>
    <dbReference type="NCBI Taxonomy" id="2652724"/>
    <lineage>
        <taxon>Eukaryota</taxon>
        <taxon>Metazoa</taxon>
        <taxon>Cnidaria</taxon>
        <taxon>Anthozoa</taxon>
        <taxon>Hexacorallia</taxon>
        <taxon>Actiniaria</taxon>
        <taxon>Aiptasiidae</taxon>
        <taxon>Exaiptasia</taxon>
    </lineage>
</organism>
<dbReference type="Proteomes" id="UP000887567">
    <property type="component" value="Unplaced"/>
</dbReference>
<reference evidence="2" key="1">
    <citation type="submission" date="2022-11" db="UniProtKB">
        <authorList>
            <consortium name="EnsemblMetazoa"/>
        </authorList>
    </citation>
    <scope>IDENTIFICATION</scope>
</reference>
<keyword evidence="1" id="KW-0812">Transmembrane</keyword>
<proteinExistence type="predicted"/>
<accession>A0A913YDN1</accession>
<dbReference type="AlphaFoldDB" id="A0A913YDN1"/>
<evidence type="ECO:0000313" key="3">
    <source>
        <dbReference type="Proteomes" id="UP000887567"/>
    </source>
</evidence>
<dbReference type="KEGG" id="epa:110233162"/>
<evidence type="ECO:0000313" key="2">
    <source>
        <dbReference type="EnsemblMetazoa" id="XP_028513139.1"/>
    </source>
</evidence>
<keyword evidence="3" id="KW-1185">Reference proteome</keyword>
<name>A0A913YDN1_EXADI</name>
<evidence type="ECO:0000256" key="1">
    <source>
        <dbReference type="SAM" id="Phobius"/>
    </source>
</evidence>
<feature type="transmembrane region" description="Helical" evidence="1">
    <location>
        <begin position="7"/>
        <end position="29"/>
    </location>
</feature>